<gene>
    <name evidence="2" type="ORF">B0A54_02677</name>
</gene>
<dbReference type="EMBL" id="NAJP01000006">
    <property type="protein sequence ID" value="TKA47199.1"/>
    <property type="molecule type" value="Genomic_DNA"/>
</dbReference>
<evidence type="ECO:0000313" key="2">
    <source>
        <dbReference type="EMBL" id="TKA47199.1"/>
    </source>
</evidence>
<dbReference type="OrthoDB" id="3915053at2759"/>
<accession>A0A4V5N9D5</accession>
<evidence type="ECO:0000256" key="1">
    <source>
        <dbReference type="SAM" id="MobiDB-lite"/>
    </source>
</evidence>
<feature type="region of interest" description="Disordered" evidence="1">
    <location>
        <begin position="119"/>
        <end position="149"/>
    </location>
</feature>
<name>A0A4V5N9D5_9PEZI</name>
<sequence length="282" mass="31148">MSTSRNPRQSAADARFKPARQAKTFKATIDSNFKLLQDPKALKKLAKSKADPEPGNENLLTIIPCQIAIDKYAVDHPFQRNWEKANVYADAMKKLNPIDMKNVLMAYIEKYQVALPDLGTAQPHADTDPSDTSTKSKTKKRKANNSSSLPVPVVSTAVASPLARAAPLATGASITKQPRMRKRRNAAHVEIESRSEDEAFIDSDLEDGRNAWESEDRGVIDDDLEDGRSAWESGTVMDRVRSHVSAGVHTKKTKAPYSAKAQEKQKIDAQKKLAIDLANELQ</sequence>
<proteinExistence type="predicted"/>
<reference evidence="2 3" key="1">
    <citation type="submission" date="2017-03" db="EMBL/GenBank/DDBJ databases">
        <title>Genomes of endolithic fungi from Antarctica.</title>
        <authorList>
            <person name="Coleine C."/>
            <person name="Masonjones S."/>
            <person name="Stajich J.E."/>
        </authorList>
    </citation>
    <scope>NUCLEOTIDE SEQUENCE [LARGE SCALE GENOMIC DNA]</scope>
    <source>
        <strain evidence="2 3">CCFEE 5311</strain>
    </source>
</reference>
<feature type="region of interest" description="Disordered" evidence="1">
    <location>
        <begin position="242"/>
        <end position="264"/>
    </location>
</feature>
<feature type="region of interest" description="Disordered" evidence="1">
    <location>
        <begin position="169"/>
        <end position="192"/>
    </location>
</feature>
<comment type="caution">
    <text evidence="2">The sequence shown here is derived from an EMBL/GenBank/DDBJ whole genome shotgun (WGS) entry which is preliminary data.</text>
</comment>
<dbReference type="AlphaFoldDB" id="A0A4V5N9D5"/>
<protein>
    <submittedName>
        <fullName evidence="2">Uncharacterized protein</fullName>
    </submittedName>
</protein>
<dbReference type="Proteomes" id="UP000310066">
    <property type="component" value="Unassembled WGS sequence"/>
</dbReference>
<evidence type="ECO:0000313" key="3">
    <source>
        <dbReference type="Proteomes" id="UP000310066"/>
    </source>
</evidence>
<organism evidence="2 3">
    <name type="scientific">Friedmanniomyces endolithicus</name>
    <dbReference type="NCBI Taxonomy" id="329885"/>
    <lineage>
        <taxon>Eukaryota</taxon>
        <taxon>Fungi</taxon>
        <taxon>Dikarya</taxon>
        <taxon>Ascomycota</taxon>
        <taxon>Pezizomycotina</taxon>
        <taxon>Dothideomycetes</taxon>
        <taxon>Dothideomycetidae</taxon>
        <taxon>Mycosphaerellales</taxon>
        <taxon>Teratosphaeriaceae</taxon>
        <taxon>Friedmanniomyces</taxon>
    </lineage>
</organism>